<gene>
    <name evidence="4" type="ORF">B277_02626</name>
    <name evidence="5" type="ORF">CWN80_10930</name>
</gene>
<evidence type="ECO:0000313" key="5">
    <source>
        <dbReference type="EMBL" id="RWU82669.1"/>
    </source>
</evidence>
<evidence type="ECO:0000256" key="2">
    <source>
        <dbReference type="SAM" id="SignalP"/>
    </source>
</evidence>
<evidence type="ECO:0000313" key="6">
    <source>
        <dbReference type="Proteomes" id="UP000004474"/>
    </source>
</evidence>
<dbReference type="Pfam" id="PF03413">
    <property type="entry name" value="PepSY"/>
    <property type="match status" value="1"/>
</dbReference>
<dbReference type="AlphaFoldDB" id="K1E5M0"/>
<evidence type="ECO:0000313" key="4">
    <source>
        <dbReference type="EMBL" id="EKA62366.1"/>
    </source>
</evidence>
<name>K1E5M0_9MICO</name>
<reference evidence="4 6" key="2">
    <citation type="journal article" date="2012" name="J. Bacteriol.">
        <title>Genome Sequence of Janibacter hoylei MTCC8307, Isolated from the Stratospheric Air.</title>
        <authorList>
            <person name="Pawar S.P."/>
            <person name="Dhotre D.P."/>
            <person name="Shetty S.A."/>
            <person name="Chowdhury S.P."/>
            <person name="Chaudhari B.L."/>
            <person name="Shouche Y.S."/>
        </authorList>
    </citation>
    <scope>NUCLEOTIDE SEQUENCE [LARGE SCALE GENOMIC DNA]</scope>
    <source>
        <strain evidence="4 6">PVAS-1</strain>
    </source>
</reference>
<evidence type="ECO:0000259" key="3">
    <source>
        <dbReference type="Pfam" id="PF03413"/>
    </source>
</evidence>
<dbReference type="OrthoDB" id="4866689at2"/>
<feature type="signal peptide" evidence="2">
    <location>
        <begin position="1"/>
        <end position="21"/>
    </location>
</feature>
<keyword evidence="2" id="KW-0732">Signal</keyword>
<comment type="caution">
    <text evidence="4">The sequence shown here is derived from an EMBL/GenBank/DDBJ whole genome shotgun (WGS) entry which is preliminary data.</text>
</comment>
<protein>
    <submittedName>
        <fullName evidence="4">Propeptide PepSY amd peptidase M4</fullName>
    </submittedName>
</protein>
<feature type="region of interest" description="Disordered" evidence="1">
    <location>
        <begin position="22"/>
        <end position="83"/>
    </location>
</feature>
<dbReference type="STRING" id="1210046.B277_02626"/>
<dbReference type="Gene3D" id="3.10.450.40">
    <property type="match status" value="1"/>
</dbReference>
<dbReference type="EMBL" id="PIPF01000010">
    <property type="protein sequence ID" value="RWU82669.1"/>
    <property type="molecule type" value="Genomic_DNA"/>
</dbReference>
<feature type="compositionally biased region" description="Low complexity" evidence="1">
    <location>
        <begin position="55"/>
        <end position="83"/>
    </location>
</feature>
<dbReference type="Proteomes" id="UP000004474">
    <property type="component" value="Unassembled WGS sequence"/>
</dbReference>
<dbReference type="eggNOG" id="COG3212">
    <property type="taxonomic scope" value="Bacteria"/>
</dbReference>
<feature type="domain" description="PepSY" evidence="3">
    <location>
        <begin position="149"/>
        <end position="203"/>
    </location>
</feature>
<accession>K1E5M0</accession>
<feature type="chain" id="PRO_5044735177" evidence="2">
    <location>
        <begin position="22"/>
        <end position="210"/>
    </location>
</feature>
<feature type="compositionally biased region" description="Low complexity" evidence="1">
    <location>
        <begin position="23"/>
        <end position="48"/>
    </location>
</feature>
<sequence>MTTSRTALIALAAAVSLGVTACGSDTGADGAGSTTSSSAAPSTTTTESSSDDSPSDGSSSADDTSRSSTSAAGGASSDDVLAAISAAEEEAGGAAYEIDDQDDDGSWEIDVAEGSTSTEVTVTADGTATVDDDTDDLDDEDRAAIEAAKISLGDAITTALKQVDGTLDDVELEEQGGRHVWQVTIDTTDRGGVEVDVDVESGQATVATDD</sequence>
<evidence type="ECO:0000256" key="1">
    <source>
        <dbReference type="SAM" id="MobiDB-lite"/>
    </source>
</evidence>
<dbReference type="EMBL" id="ALWX01000009">
    <property type="protein sequence ID" value="EKA62366.1"/>
    <property type="molecule type" value="Genomic_DNA"/>
</dbReference>
<reference evidence="5" key="3">
    <citation type="submission" date="2017-11" db="EMBL/GenBank/DDBJ databases">
        <authorList>
            <person name="Seuylemezian A."/>
            <person name="Cooper K."/>
            <person name="Vaishampayan P."/>
        </authorList>
    </citation>
    <scope>NUCLEOTIDE SEQUENCE</scope>
    <source>
        <strain evidence="5">PVAS-1</strain>
    </source>
</reference>
<dbReference type="PROSITE" id="PS51257">
    <property type="entry name" value="PROKAR_LIPOPROTEIN"/>
    <property type="match status" value="1"/>
</dbReference>
<keyword evidence="7" id="KW-1185">Reference proteome</keyword>
<evidence type="ECO:0000313" key="7">
    <source>
        <dbReference type="Proteomes" id="UP000288711"/>
    </source>
</evidence>
<organism evidence="4 6">
    <name type="scientific">Janibacter hoylei PVAS-1</name>
    <dbReference type="NCBI Taxonomy" id="1210046"/>
    <lineage>
        <taxon>Bacteria</taxon>
        <taxon>Bacillati</taxon>
        <taxon>Actinomycetota</taxon>
        <taxon>Actinomycetes</taxon>
        <taxon>Micrococcales</taxon>
        <taxon>Intrasporangiaceae</taxon>
        <taxon>Janibacter</taxon>
    </lineage>
</organism>
<dbReference type="InterPro" id="IPR025711">
    <property type="entry name" value="PepSY"/>
</dbReference>
<dbReference type="Proteomes" id="UP000288711">
    <property type="component" value="Unassembled WGS sequence"/>
</dbReference>
<reference evidence="5 7" key="1">
    <citation type="journal article" date="2009" name="Int. J. Syst. Evol. Microbiol.">
        <title>Janibacter hoylei sp. nov., Bacillus isronensis sp. nov. and Bacillus aryabhattai sp. nov., isolated from cryotubes used for collecting air from the upper atmosphere.</title>
        <authorList>
            <person name="Shivaji S."/>
            <person name="Chaturvedi P."/>
            <person name="Begum Z."/>
            <person name="Pindi P.K."/>
            <person name="Manorama R."/>
            <person name="Padmanaban D.A."/>
            <person name="Shouche Y.S."/>
            <person name="Pawar S."/>
            <person name="Vaishampayan P."/>
            <person name="Dutt C.B."/>
            <person name="Datta G.N."/>
            <person name="Manchanda R.K."/>
            <person name="Rao U.R."/>
            <person name="Bhargava P.M."/>
            <person name="Narlikar J.V."/>
        </authorList>
    </citation>
    <scope>NUCLEOTIDE SEQUENCE [LARGE SCALE GENOMIC DNA]</scope>
    <source>
        <strain evidence="5 7">PVAS-1</strain>
    </source>
</reference>
<dbReference type="RefSeq" id="WP_007924789.1">
    <property type="nucleotide sequence ID" value="NZ_ALWX01000009.1"/>
</dbReference>
<dbReference type="PATRIC" id="fig|1210046.3.peg.511"/>
<proteinExistence type="predicted"/>